<keyword evidence="1" id="KW-0238">DNA-binding</keyword>
<evidence type="ECO:0000313" key="4">
    <source>
        <dbReference type="EMBL" id="GAA2500690.1"/>
    </source>
</evidence>
<dbReference type="InterPro" id="IPR042261">
    <property type="entry name" value="Lsr2-like_dimerization"/>
</dbReference>
<dbReference type="InterPro" id="IPR024412">
    <property type="entry name" value="Lsr2_dim_dom"/>
</dbReference>
<name>A0ABP5ZNY4_9MICO</name>
<dbReference type="Gene3D" id="3.30.60.230">
    <property type="entry name" value="Lsr2, dimerization domain"/>
    <property type="match status" value="1"/>
</dbReference>
<reference evidence="5" key="1">
    <citation type="journal article" date="2019" name="Int. J. Syst. Evol. Microbiol.">
        <title>The Global Catalogue of Microorganisms (GCM) 10K type strain sequencing project: providing services to taxonomists for standard genome sequencing and annotation.</title>
        <authorList>
            <consortium name="The Broad Institute Genomics Platform"/>
            <consortium name="The Broad Institute Genome Sequencing Center for Infectious Disease"/>
            <person name="Wu L."/>
            <person name="Ma J."/>
        </authorList>
    </citation>
    <scope>NUCLEOTIDE SEQUENCE [LARGE SCALE GENOMIC DNA]</scope>
    <source>
        <strain evidence="5">JCM 16259</strain>
    </source>
</reference>
<accession>A0ABP5ZNY4</accession>
<organism evidence="4 5">
    <name type="scientific">Terrabacter carboxydivorans</name>
    <dbReference type="NCBI Taxonomy" id="619730"/>
    <lineage>
        <taxon>Bacteria</taxon>
        <taxon>Bacillati</taxon>
        <taxon>Actinomycetota</taxon>
        <taxon>Actinomycetes</taxon>
        <taxon>Micrococcales</taxon>
        <taxon>Intrasporangiaceae</taxon>
        <taxon>Terrabacter</taxon>
    </lineage>
</organism>
<dbReference type="Proteomes" id="UP001500730">
    <property type="component" value="Unassembled WGS sequence"/>
</dbReference>
<dbReference type="InterPro" id="IPR055370">
    <property type="entry name" value="Lsr2_DNA-bd"/>
</dbReference>
<dbReference type="Pfam" id="PF23359">
    <property type="entry name" value="Lsr2_DNA-bd"/>
    <property type="match status" value="1"/>
</dbReference>
<evidence type="ECO:0000259" key="2">
    <source>
        <dbReference type="Pfam" id="PF11774"/>
    </source>
</evidence>
<dbReference type="InterPro" id="IPR036625">
    <property type="entry name" value="E3-bd_dom_sf"/>
</dbReference>
<evidence type="ECO:0000256" key="1">
    <source>
        <dbReference type="ARBA" id="ARBA00023125"/>
    </source>
</evidence>
<evidence type="ECO:0000259" key="3">
    <source>
        <dbReference type="Pfam" id="PF23359"/>
    </source>
</evidence>
<keyword evidence="5" id="KW-1185">Reference proteome</keyword>
<dbReference type="Pfam" id="PF11774">
    <property type="entry name" value="Lsr2"/>
    <property type="match status" value="1"/>
</dbReference>
<feature type="domain" description="Lsr2 DNA-binding" evidence="3">
    <location>
        <begin position="73"/>
        <end position="106"/>
    </location>
</feature>
<dbReference type="RefSeq" id="WP_344257230.1">
    <property type="nucleotide sequence ID" value="NZ_BAAARE010000030.1"/>
</dbReference>
<sequence>MATQTFITLIDDTDGTEAAETLTFALDGVQYEIDLNDKNAKALRDTIGTWAGRARSGGKPTQSRRTIKAVGHSRSALIRAWAAKQGVQVPARGRIPGEVQQQYDAAH</sequence>
<gene>
    <name evidence="4" type="ORF">GCM10009858_43760</name>
</gene>
<evidence type="ECO:0000313" key="5">
    <source>
        <dbReference type="Proteomes" id="UP001500730"/>
    </source>
</evidence>
<proteinExistence type="predicted"/>
<protein>
    <submittedName>
        <fullName evidence="4">Lsr2 family protein</fullName>
    </submittedName>
</protein>
<dbReference type="Gene3D" id="4.10.320.10">
    <property type="entry name" value="E3-binding domain"/>
    <property type="match status" value="1"/>
</dbReference>
<feature type="domain" description="Lsr2 dimerization" evidence="2">
    <location>
        <begin position="1"/>
        <end position="55"/>
    </location>
</feature>
<dbReference type="EMBL" id="BAAARE010000030">
    <property type="protein sequence ID" value="GAA2500690.1"/>
    <property type="molecule type" value="Genomic_DNA"/>
</dbReference>
<comment type="caution">
    <text evidence="4">The sequence shown here is derived from an EMBL/GenBank/DDBJ whole genome shotgun (WGS) entry which is preliminary data.</text>
</comment>